<evidence type="ECO:0000256" key="2">
    <source>
        <dbReference type="SAM" id="SignalP"/>
    </source>
</evidence>
<evidence type="ECO:0008006" key="5">
    <source>
        <dbReference type="Google" id="ProtNLM"/>
    </source>
</evidence>
<gene>
    <name evidence="3" type="ORF">EV146_104423</name>
</gene>
<feature type="signal peptide" evidence="2">
    <location>
        <begin position="1"/>
        <end position="21"/>
    </location>
</feature>
<comment type="caution">
    <text evidence="3">The sequence shown here is derived from an EMBL/GenBank/DDBJ whole genome shotgun (WGS) entry which is preliminary data.</text>
</comment>
<dbReference type="AlphaFoldDB" id="A0A4V6NKS1"/>
<reference evidence="3 4" key="1">
    <citation type="journal article" date="2015" name="Stand. Genomic Sci.">
        <title>Genomic Encyclopedia of Bacterial and Archaeal Type Strains, Phase III: the genomes of soil and plant-associated and newly described type strains.</title>
        <authorList>
            <person name="Whitman W.B."/>
            <person name="Woyke T."/>
            <person name="Klenk H.P."/>
            <person name="Zhou Y."/>
            <person name="Lilburn T.G."/>
            <person name="Beck B.J."/>
            <person name="De Vos P."/>
            <person name="Vandamme P."/>
            <person name="Eisen J.A."/>
            <person name="Garrity G."/>
            <person name="Hugenholtz P."/>
            <person name="Kyrpides N.C."/>
        </authorList>
    </citation>
    <scope>NUCLEOTIDE SEQUENCE [LARGE SCALE GENOMIC DNA]</scope>
    <source>
        <strain evidence="3 4">CV53</strain>
    </source>
</reference>
<feature type="compositionally biased region" description="Basic and acidic residues" evidence="1">
    <location>
        <begin position="43"/>
        <end position="63"/>
    </location>
</feature>
<keyword evidence="2" id="KW-0732">Signal</keyword>
<feature type="chain" id="PRO_5039694286" description="Lipoprotein" evidence="2">
    <location>
        <begin position="22"/>
        <end position="284"/>
    </location>
</feature>
<evidence type="ECO:0000313" key="4">
    <source>
        <dbReference type="Proteomes" id="UP000295689"/>
    </source>
</evidence>
<proteinExistence type="predicted"/>
<organism evidence="3 4">
    <name type="scientific">Mesobacillus foraminis</name>
    <dbReference type="NCBI Taxonomy" id="279826"/>
    <lineage>
        <taxon>Bacteria</taxon>
        <taxon>Bacillati</taxon>
        <taxon>Bacillota</taxon>
        <taxon>Bacilli</taxon>
        <taxon>Bacillales</taxon>
        <taxon>Bacillaceae</taxon>
        <taxon>Mesobacillus</taxon>
    </lineage>
</organism>
<feature type="region of interest" description="Disordered" evidence="1">
    <location>
        <begin position="32"/>
        <end position="81"/>
    </location>
</feature>
<evidence type="ECO:0000256" key="1">
    <source>
        <dbReference type="SAM" id="MobiDB-lite"/>
    </source>
</evidence>
<keyword evidence="4" id="KW-1185">Reference proteome</keyword>
<evidence type="ECO:0000313" key="3">
    <source>
        <dbReference type="EMBL" id="TCN26310.1"/>
    </source>
</evidence>
<protein>
    <recommendedName>
        <fullName evidence="5">Lipoprotein</fullName>
    </recommendedName>
</protein>
<dbReference type="EMBL" id="SLVV01000004">
    <property type="protein sequence ID" value="TCN26310.1"/>
    <property type="molecule type" value="Genomic_DNA"/>
</dbReference>
<name>A0A4V6NKS1_9BACI</name>
<dbReference type="PROSITE" id="PS51257">
    <property type="entry name" value="PROKAR_LIPOPROTEIN"/>
    <property type="match status" value="1"/>
</dbReference>
<dbReference type="Proteomes" id="UP000295689">
    <property type="component" value="Unassembled WGS sequence"/>
</dbReference>
<accession>A0A4V6NKS1</accession>
<sequence>MYTKPKLLLSLILILFLSACQNNPVGRESIEKEKQVANETVESEDKGKEEENKSEAIEKKSQADSEVVEVDQNEQQQSDGEEIDLNKVAKENNDNPKLFEDIEQKFYIQGVTLGDPKSLVIEKLGNPDEEKEDSSELDPSDTVLSYNNLNIYITNNKVTHMNLQTNEGFFKKEFYNLYPDRQYISEDSSMFYLYEEPTGHLIYAKYDNENFMVYFDYADGNFKLNLDEQWIIKTSDQNRSVMNNQYFIIPIQTSGLVLPLNIRVILLWMNLRQMEMESQFITMN</sequence>